<name>A0A0B4GLD3_METGA</name>
<feature type="region of interest" description="Disordered" evidence="1">
    <location>
        <begin position="1"/>
        <end position="21"/>
    </location>
</feature>
<dbReference type="Proteomes" id="UP000031192">
    <property type="component" value="Unassembled WGS sequence"/>
</dbReference>
<evidence type="ECO:0000313" key="2">
    <source>
        <dbReference type="EMBL" id="KID87950.1"/>
    </source>
</evidence>
<feature type="region of interest" description="Disordered" evidence="1">
    <location>
        <begin position="165"/>
        <end position="213"/>
    </location>
</feature>
<evidence type="ECO:0000313" key="3">
    <source>
        <dbReference type="Proteomes" id="UP000031192"/>
    </source>
</evidence>
<keyword evidence="3" id="KW-1185">Reference proteome</keyword>
<reference evidence="2 3" key="1">
    <citation type="journal article" date="2014" name="Proc. Natl. Acad. Sci. U.S.A.">
        <title>Trajectory and genomic determinants of fungal-pathogen speciation and host adaptation.</title>
        <authorList>
            <person name="Hu X."/>
            <person name="Xiao G."/>
            <person name="Zheng P."/>
            <person name="Shang Y."/>
            <person name="Su Y."/>
            <person name="Zhang X."/>
            <person name="Liu X."/>
            <person name="Zhan S."/>
            <person name="St Leger R.J."/>
            <person name="Wang C."/>
        </authorList>
    </citation>
    <scope>NUCLEOTIDE SEQUENCE [LARGE SCALE GENOMIC DNA]</scope>
    <source>
        <strain evidence="2 3">ARSEF 977</strain>
    </source>
</reference>
<dbReference type="EMBL" id="AZNH01000014">
    <property type="protein sequence ID" value="KID87950.1"/>
    <property type="molecule type" value="Genomic_DNA"/>
</dbReference>
<organism evidence="2 3">
    <name type="scientific">Metarhizium guizhouense (strain ARSEF 977)</name>
    <dbReference type="NCBI Taxonomy" id="1276136"/>
    <lineage>
        <taxon>Eukaryota</taxon>
        <taxon>Fungi</taxon>
        <taxon>Dikarya</taxon>
        <taxon>Ascomycota</taxon>
        <taxon>Pezizomycotina</taxon>
        <taxon>Sordariomycetes</taxon>
        <taxon>Hypocreomycetidae</taxon>
        <taxon>Hypocreales</taxon>
        <taxon>Clavicipitaceae</taxon>
        <taxon>Metarhizium</taxon>
    </lineage>
</organism>
<accession>A0A0B4GLD3</accession>
<feature type="compositionally biased region" description="Acidic residues" evidence="1">
    <location>
        <begin position="187"/>
        <end position="210"/>
    </location>
</feature>
<sequence>MPEEEGQQSQPAAVQRPPPPPLPVECPPPPQCIIFCDGSLVGKLPVMLFDRPVWKCKEAMETCDFLPKDNVVFSLCLGKFDIDAVLVFYNYVKLQPITNDEGGGDRVLVLSVEEMFPWQSSDRGREIHAVLAAGKIAYQFQMKDLRTKCEVWLRKEYSQRFPLMRFGTSSQEPAPGGKPEQSSNVEQPDDDEQSDDDEKSDDDKQSDDDVQTIVVPLQQLKLLKRADLNEMAK</sequence>
<evidence type="ECO:0000256" key="1">
    <source>
        <dbReference type="SAM" id="MobiDB-lite"/>
    </source>
</evidence>
<comment type="caution">
    <text evidence="2">The sequence shown here is derived from an EMBL/GenBank/DDBJ whole genome shotgun (WGS) entry which is preliminary data.</text>
</comment>
<protein>
    <submittedName>
        <fullName evidence="2">Uncharacterized protein</fullName>
    </submittedName>
</protein>
<gene>
    <name evidence="2" type="ORF">MGU_05188</name>
</gene>
<proteinExistence type="predicted"/>
<dbReference type="HOGENOM" id="CLU_103850_0_0_1"/>
<dbReference type="OrthoDB" id="10507457at2759"/>
<dbReference type="AlphaFoldDB" id="A0A0B4GLD3"/>